<protein>
    <recommendedName>
        <fullName evidence="2">VanZ-like domain-containing protein</fullName>
    </recommendedName>
</protein>
<evidence type="ECO:0000313" key="3">
    <source>
        <dbReference type="EMBL" id="OGY30287.1"/>
    </source>
</evidence>
<evidence type="ECO:0000259" key="2">
    <source>
        <dbReference type="Pfam" id="PF04892"/>
    </source>
</evidence>
<dbReference type="Pfam" id="PF04892">
    <property type="entry name" value="VanZ"/>
    <property type="match status" value="1"/>
</dbReference>
<dbReference type="AlphaFoldDB" id="A0A1G1WSZ5"/>
<dbReference type="Proteomes" id="UP000177821">
    <property type="component" value="Unassembled WGS sequence"/>
</dbReference>
<feature type="transmembrane region" description="Helical" evidence="1">
    <location>
        <begin position="7"/>
        <end position="28"/>
    </location>
</feature>
<evidence type="ECO:0000256" key="1">
    <source>
        <dbReference type="SAM" id="Phobius"/>
    </source>
</evidence>
<accession>A0A1G1WSZ5</accession>
<keyword evidence="1" id="KW-1133">Transmembrane helix</keyword>
<evidence type="ECO:0000313" key="4">
    <source>
        <dbReference type="Proteomes" id="UP000177821"/>
    </source>
</evidence>
<name>A0A1G1WSZ5_9BACT</name>
<keyword evidence="1" id="KW-0812">Transmembrane</keyword>
<proteinExistence type="predicted"/>
<comment type="caution">
    <text evidence="3">The sequence shown here is derived from an EMBL/GenBank/DDBJ whole genome shotgun (WGS) entry which is preliminary data.</text>
</comment>
<reference evidence="3 4" key="1">
    <citation type="journal article" date="2016" name="Nat. Commun.">
        <title>Thousands of microbial genomes shed light on interconnected biogeochemical processes in an aquifer system.</title>
        <authorList>
            <person name="Anantharaman K."/>
            <person name="Brown C.T."/>
            <person name="Hug L.A."/>
            <person name="Sharon I."/>
            <person name="Castelle C.J."/>
            <person name="Probst A.J."/>
            <person name="Thomas B.C."/>
            <person name="Singh A."/>
            <person name="Wilkins M.J."/>
            <person name="Karaoz U."/>
            <person name="Brodie E.L."/>
            <person name="Williams K.H."/>
            <person name="Hubbard S.S."/>
            <person name="Banfield J.F."/>
        </authorList>
    </citation>
    <scope>NUCLEOTIDE SEQUENCE [LARGE SCALE GENOMIC DNA]</scope>
</reference>
<dbReference type="NCBIfam" id="NF037970">
    <property type="entry name" value="vanZ_1"/>
    <property type="match status" value="1"/>
</dbReference>
<dbReference type="InterPro" id="IPR006976">
    <property type="entry name" value="VanZ-like"/>
</dbReference>
<feature type="domain" description="VanZ-like" evidence="2">
    <location>
        <begin position="23"/>
        <end position="116"/>
    </location>
</feature>
<gene>
    <name evidence="3" type="ORF">A3J50_03175</name>
</gene>
<dbReference type="EMBL" id="MHCX01000002">
    <property type="protein sequence ID" value="OGY30287.1"/>
    <property type="molecule type" value="Genomic_DNA"/>
</dbReference>
<organism evidence="3 4">
    <name type="scientific">Candidatus Woykebacteria bacterium RIFCSPHIGHO2_02_FULL_43_16b</name>
    <dbReference type="NCBI Taxonomy" id="1802601"/>
    <lineage>
        <taxon>Bacteria</taxon>
        <taxon>Candidatus Woykeibacteriota</taxon>
    </lineage>
</organism>
<sequence>MEKNKKLIKYLSLWIPTIVWAGVIFYLSSIPKLEAIHDPLWNLITRKLGHIGVYFVLFLLLNRSFENKKPILAVYLALLYAISDEYHQSFVPLRKGDHIDVIIDLVGILGGYYWFKKIRKDSV</sequence>
<keyword evidence="1" id="KW-0472">Membrane</keyword>
<feature type="transmembrane region" description="Helical" evidence="1">
    <location>
        <begin position="40"/>
        <end position="61"/>
    </location>
</feature>